<dbReference type="InterPro" id="IPR018729">
    <property type="entry name" value="DUF2269_transmembrane"/>
</dbReference>
<reference evidence="2 3" key="1">
    <citation type="submission" date="2018-09" db="EMBL/GenBank/DDBJ databases">
        <authorList>
            <person name="Zhu H."/>
        </authorList>
    </citation>
    <scope>NUCLEOTIDE SEQUENCE [LARGE SCALE GENOMIC DNA]</scope>
    <source>
        <strain evidence="2 3">K1S02-61</strain>
    </source>
</reference>
<feature type="transmembrane region" description="Helical" evidence="1">
    <location>
        <begin position="82"/>
        <end position="103"/>
    </location>
</feature>
<evidence type="ECO:0000313" key="2">
    <source>
        <dbReference type="EMBL" id="RJG16616.1"/>
    </source>
</evidence>
<keyword evidence="3" id="KW-1185">Reference proteome</keyword>
<keyword evidence="1" id="KW-0472">Membrane</keyword>
<keyword evidence="1" id="KW-1133">Transmembrane helix</keyword>
<name>A0A418XV90_9BURK</name>
<proteinExistence type="predicted"/>
<dbReference type="OrthoDB" id="9786302at2"/>
<dbReference type="Proteomes" id="UP000284006">
    <property type="component" value="Unassembled WGS sequence"/>
</dbReference>
<gene>
    <name evidence="2" type="ORF">D3872_10910</name>
</gene>
<feature type="transmembrane region" description="Helical" evidence="1">
    <location>
        <begin position="12"/>
        <end position="32"/>
    </location>
</feature>
<accession>A0A418XV90</accession>
<keyword evidence="1" id="KW-0812">Transmembrane</keyword>
<organism evidence="2 3">
    <name type="scientific">Massilia cavernae</name>
    <dbReference type="NCBI Taxonomy" id="2320864"/>
    <lineage>
        <taxon>Bacteria</taxon>
        <taxon>Pseudomonadati</taxon>
        <taxon>Pseudomonadota</taxon>
        <taxon>Betaproteobacteria</taxon>
        <taxon>Burkholderiales</taxon>
        <taxon>Oxalobacteraceae</taxon>
        <taxon>Telluria group</taxon>
        <taxon>Massilia</taxon>
    </lineage>
</organism>
<dbReference type="EMBL" id="QYUP01000107">
    <property type="protein sequence ID" value="RJG16616.1"/>
    <property type="molecule type" value="Genomic_DNA"/>
</dbReference>
<feature type="transmembrane region" description="Helical" evidence="1">
    <location>
        <begin position="131"/>
        <end position="150"/>
    </location>
</feature>
<dbReference type="Pfam" id="PF10027">
    <property type="entry name" value="DUF2269"/>
    <property type="match status" value="1"/>
</dbReference>
<evidence type="ECO:0000313" key="3">
    <source>
        <dbReference type="Proteomes" id="UP000284006"/>
    </source>
</evidence>
<dbReference type="AlphaFoldDB" id="A0A418XV90"/>
<sequence length="156" mass="17330">MSVYLLVKWLHILSATILFGTGIGIAFFKWITDRSGDVRAIRLSSERTVLADWVFTTPAVILQLVSGIAMAHLAGFPVTTGWVSWSLFLYAVAGGCWLPVVWLQIRMRALARVADDAGSPLPPQYWAYARCWFWLGVPAFAALLVVYWLMVGKPAV</sequence>
<feature type="transmembrane region" description="Helical" evidence="1">
    <location>
        <begin position="53"/>
        <end position="76"/>
    </location>
</feature>
<comment type="caution">
    <text evidence="2">The sequence shown here is derived from an EMBL/GenBank/DDBJ whole genome shotgun (WGS) entry which is preliminary data.</text>
</comment>
<evidence type="ECO:0000256" key="1">
    <source>
        <dbReference type="SAM" id="Phobius"/>
    </source>
</evidence>
<dbReference type="RefSeq" id="WP_119810787.1">
    <property type="nucleotide sequence ID" value="NZ_QYUP01000107.1"/>
</dbReference>
<protein>
    <submittedName>
        <fullName evidence="2">DUF2269 domain-containing protein</fullName>
    </submittedName>
</protein>